<accession>R9IB29</accession>
<dbReference type="EMBL" id="ASSP01000006">
    <property type="protein sequence ID" value="EOS14716.1"/>
    <property type="molecule type" value="Genomic_DNA"/>
</dbReference>
<keyword evidence="2" id="KW-1185">Reference proteome</keyword>
<protein>
    <submittedName>
        <fullName evidence="1">Uncharacterized protein</fullName>
    </submittedName>
</protein>
<gene>
    <name evidence="1" type="ORF">C802_00723</name>
</gene>
<sequence>MKRYIFFHFCAKRKRMCNTLVSFLNFRYPVLSLIFYHKIINFKSPVYQATSRFNNLLKTSRNIFMKYCGELWGIV</sequence>
<proteinExistence type="predicted"/>
<dbReference type="AlphaFoldDB" id="R9IB29"/>
<dbReference type="Proteomes" id="UP000014200">
    <property type="component" value="Unassembled WGS sequence"/>
</dbReference>
<evidence type="ECO:0000313" key="1">
    <source>
        <dbReference type="EMBL" id="EOS14716.1"/>
    </source>
</evidence>
<reference evidence="1 2" key="1">
    <citation type="submission" date="2013-04" db="EMBL/GenBank/DDBJ databases">
        <title>The Genome Sequence of Bacteroides massiliensis dnLKV3.</title>
        <authorList>
            <consortium name="The Broad Institute Genomics Platform"/>
            <consortium name="The Broad Institute Genome Sequencing Center for Infectious Disease"/>
            <person name="Earl A."/>
            <person name="Xavier R."/>
            <person name="Kuhn K."/>
            <person name="Stappenbeck T."/>
            <person name="Walker B."/>
            <person name="Young S."/>
            <person name="Zeng Q."/>
            <person name="Gargeya S."/>
            <person name="Fitzgerald M."/>
            <person name="Haas B."/>
            <person name="Abouelleil A."/>
            <person name="Allen A.W."/>
            <person name="Alvarado L."/>
            <person name="Arachchi H.M."/>
            <person name="Berlin A.M."/>
            <person name="Chapman S.B."/>
            <person name="Gainer-Dewar J."/>
            <person name="Goldberg J."/>
            <person name="Griggs A."/>
            <person name="Gujja S."/>
            <person name="Hansen M."/>
            <person name="Howarth C."/>
            <person name="Imamovic A."/>
            <person name="Ireland A."/>
            <person name="Larimer J."/>
            <person name="McCowan C."/>
            <person name="Murphy C."/>
            <person name="Pearson M."/>
            <person name="Poon T.W."/>
            <person name="Priest M."/>
            <person name="Roberts A."/>
            <person name="Saif S."/>
            <person name="Shea T."/>
            <person name="Sisk P."/>
            <person name="Sykes S."/>
            <person name="Wortman J."/>
            <person name="Nusbaum C."/>
            <person name="Birren B."/>
        </authorList>
    </citation>
    <scope>NUCLEOTIDE SEQUENCE [LARGE SCALE GENOMIC DNA]</scope>
    <source>
        <strain evidence="2">dnLKV3</strain>
    </source>
</reference>
<dbReference type="STRING" id="1235788.C802_00723"/>
<dbReference type="HOGENOM" id="CLU_2663435_0_0_10"/>
<name>R9IB29_9BACT</name>
<organism evidence="1 2">
    <name type="scientific">Phocaeicola sartorii</name>
    <dbReference type="NCBI Taxonomy" id="671267"/>
    <lineage>
        <taxon>Bacteria</taxon>
        <taxon>Pseudomonadati</taxon>
        <taxon>Bacteroidota</taxon>
        <taxon>Bacteroidia</taxon>
        <taxon>Bacteroidales</taxon>
        <taxon>Bacteroidaceae</taxon>
        <taxon>Phocaeicola</taxon>
    </lineage>
</organism>
<evidence type="ECO:0000313" key="2">
    <source>
        <dbReference type="Proteomes" id="UP000014200"/>
    </source>
</evidence>
<comment type="caution">
    <text evidence="1">The sequence shown here is derived from an EMBL/GenBank/DDBJ whole genome shotgun (WGS) entry which is preliminary data.</text>
</comment>